<evidence type="ECO:0000313" key="3">
    <source>
        <dbReference type="Proteomes" id="UP000561459"/>
    </source>
</evidence>
<name>A0A7W6C6Q4_9SPHN</name>
<evidence type="ECO:0000313" key="2">
    <source>
        <dbReference type="EMBL" id="MBB3941575.1"/>
    </source>
</evidence>
<dbReference type="SUPFAM" id="SSF69047">
    <property type="entry name" value="Hypothetical protein YjbJ"/>
    <property type="match status" value="1"/>
</dbReference>
<keyword evidence="3" id="KW-1185">Reference proteome</keyword>
<dbReference type="Proteomes" id="UP000561459">
    <property type="component" value="Unassembled WGS sequence"/>
</dbReference>
<dbReference type="InterPro" id="IPR036629">
    <property type="entry name" value="YjbJ_sf"/>
</dbReference>
<organism evidence="2 3">
    <name type="scientific">Novosphingobium fluoreni</name>
    <dbReference type="NCBI Taxonomy" id="1391222"/>
    <lineage>
        <taxon>Bacteria</taxon>
        <taxon>Pseudomonadati</taxon>
        <taxon>Pseudomonadota</taxon>
        <taxon>Alphaproteobacteria</taxon>
        <taxon>Sphingomonadales</taxon>
        <taxon>Sphingomonadaceae</taxon>
        <taxon>Novosphingobium</taxon>
    </lineage>
</organism>
<gene>
    <name evidence="2" type="ORF">GGR39_003256</name>
</gene>
<proteinExistence type="predicted"/>
<reference evidence="2 3" key="1">
    <citation type="submission" date="2020-08" db="EMBL/GenBank/DDBJ databases">
        <title>Genomic Encyclopedia of Type Strains, Phase IV (KMG-IV): sequencing the most valuable type-strain genomes for metagenomic binning, comparative biology and taxonomic classification.</title>
        <authorList>
            <person name="Goeker M."/>
        </authorList>
    </citation>
    <scope>NUCLEOTIDE SEQUENCE [LARGE SCALE GENOMIC DNA]</scope>
    <source>
        <strain evidence="2 3">DSM 27568</strain>
    </source>
</reference>
<dbReference type="RefSeq" id="WP_183618650.1">
    <property type="nucleotide sequence ID" value="NZ_JACIDY010000011.1"/>
</dbReference>
<dbReference type="EMBL" id="JACIDY010000011">
    <property type="protein sequence ID" value="MBB3941575.1"/>
    <property type="molecule type" value="Genomic_DNA"/>
</dbReference>
<keyword evidence="1" id="KW-0472">Membrane</keyword>
<keyword evidence="1" id="KW-0812">Transmembrane</keyword>
<comment type="caution">
    <text evidence="2">The sequence shown here is derived from an EMBL/GenBank/DDBJ whole genome shotgun (WGS) entry which is preliminary data.</text>
</comment>
<feature type="transmembrane region" description="Helical" evidence="1">
    <location>
        <begin position="99"/>
        <end position="116"/>
    </location>
</feature>
<dbReference type="Gene3D" id="1.10.1470.10">
    <property type="entry name" value="YjbJ"/>
    <property type="match status" value="1"/>
</dbReference>
<protein>
    <submittedName>
        <fullName evidence="2">Uncharacterized protein YjbJ (UPF0337 family)</fullName>
    </submittedName>
</protein>
<keyword evidence="1" id="KW-1133">Transmembrane helix</keyword>
<accession>A0A7W6C6Q4</accession>
<evidence type="ECO:0000256" key="1">
    <source>
        <dbReference type="SAM" id="Phobius"/>
    </source>
</evidence>
<sequence length="121" mass="12691">MNENELRGEARYLGGKIQKAAGDAVDSTDWQVDGVVKQVSGAAEHAYGRARAVAEDVLEGAPALADEARERLHDVAGQAEDAVRRGSATLTDSVRSDPAIWAVAAGVIGLAVGWLIRGNRV</sequence>
<dbReference type="AlphaFoldDB" id="A0A7W6C6Q4"/>